<comment type="caution">
    <text evidence="2">The sequence shown here is derived from an EMBL/GenBank/DDBJ whole genome shotgun (WGS) entry which is preliminary data.</text>
</comment>
<dbReference type="EMBL" id="PGCI01000628">
    <property type="protein sequence ID" value="PLW23650.1"/>
    <property type="molecule type" value="Genomic_DNA"/>
</dbReference>
<evidence type="ECO:0000256" key="1">
    <source>
        <dbReference type="SAM" id="SignalP"/>
    </source>
</evidence>
<feature type="signal peptide" evidence="1">
    <location>
        <begin position="1"/>
        <end position="18"/>
    </location>
</feature>
<protein>
    <submittedName>
        <fullName evidence="2">Uncharacterized protein</fullName>
    </submittedName>
</protein>
<organism evidence="2 3">
    <name type="scientific">Puccinia coronata f. sp. avenae</name>
    <dbReference type="NCBI Taxonomy" id="200324"/>
    <lineage>
        <taxon>Eukaryota</taxon>
        <taxon>Fungi</taxon>
        <taxon>Dikarya</taxon>
        <taxon>Basidiomycota</taxon>
        <taxon>Pucciniomycotina</taxon>
        <taxon>Pucciniomycetes</taxon>
        <taxon>Pucciniales</taxon>
        <taxon>Pucciniaceae</taxon>
        <taxon>Puccinia</taxon>
    </lineage>
</organism>
<sequence>MKVFPTFLLLGSAWTCHAWHSPSDSWEWLQDYHGAKEGPSSYTSSSHDQIPEHESSDFSVWQKLREIENDGTSNWQQHLGPDSPSNIAIFDSSDSEPDQSFGLPIFCLCKNFLKETGALIEHDSTSEAVSESPFDSLGEGQAMVVKQDTEFWSFCSSFRSIVKPQPETGPSSLAERMGYFIDNRNIWLNFWGKRTGIDLQQYVDQIKFKPMKQTFPLFLFYIEVITMILPKMKMEGLEARCKWYIELANKMYKPPDRKREPMLYAQVQFLARMYTRSNKRLAALPKAFVSAWAKKYRPGILANPDA</sequence>
<accession>A0A2N5TDU9</accession>
<feature type="chain" id="PRO_5014827423" evidence="1">
    <location>
        <begin position="19"/>
        <end position="306"/>
    </location>
</feature>
<proteinExistence type="predicted"/>
<name>A0A2N5TDU9_9BASI</name>
<keyword evidence="1" id="KW-0732">Signal</keyword>
<evidence type="ECO:0000313" key="2">
    <source>
        <dbReference type="EMBL" id="PLW23650.1"/>
    </source>
</evidence>
<reference evidence="2 3" key="1">
    <citation type="submission" date="2017-11" db="EMBL/GenBank/DDBJ databases">
        <title>De novo assembly and phasing of dikaryotic genomes from two isolates of Puccinia coronata f. sp. avenae, the causal agent of oat crown rust.</title>
        <authorList>
            <person name="Miller M.E."/>
            <person name="Zhang Y."/>
            <person name="Omidvar V."/>
            <person name="Sperschneider J."/>
            <person name="Schwessinger B."/>
            <person name="Raley C."/>
            <person name="Palmer J.M."/>
            <person name="Garnica D."/>
            <person name="Upadhyaya N."/>
            <person name="Rathjen J."/>
            <person name="Taylor J.M."/>
            <person name="Park R.F."/>
            <person name="Dodds P.N."/>
            <person name="Hirsch C.D."/>
            <person name="Kianian S.F."/>
            <person name="Figueroa M."/>
        </authorList>
    </citation>
    <scope>NUCLEOTIDE SEQUENCE [LARGE SCALE GENOMIC DNA]</scope>
    <source>
        <strain evidence="2">12SD80</strain>
    </source>
</reference>
<dbReference type="Proteomes" id="UP000235392">
    <property type="component" value="Unassembled WGS sequence"/>
</dbReference>
<gene>
    <name evidence="2" type="ORF">PCASD_12386</name>
</gene>
<evidence type="ECO:0000313" key="3">
    <source>
        <dbReference type="Proteomes" id="UP000235392"/>
    </source>
</evidence>
<dbReference type="AlphaFoldDB" id="A0A2N5TDU9"/>